<reference evidence="3 4" key="1">
    <citation type="submission" date="2017-12" db="EMBL/GenBank/DDBJ databases">
        <authorList>
            <person name="Paulsen S."/>
            <person name="Gram L.K."/>
        </authorList>
    </citation>
    <scope>NUCLEOTIDE SEQUENCE [LARGE SCALE GENOMIC DNA]</scope>
    <source>
        <strain evidence="2 4">S2231</strain>
        <strain evidence="1 3">S2233</strain>
    </source>
</reference>
<proteinExistence type="predicted"/>
<evidence type="ECO:0000313" key="1">
    <source>
        <dbReference type="EMBL" id="TMP41768.1"/>
    </source>
</evidence>
<reference evidence="3 4" key="2">
    <citation type="submission" date="2019-06" db="EMBL/GenBank/DDBJ databases">
        <title>Co-occurence of chitin degradation, pigmentation and bioactivity in marine Pseudoalteromonas.</title>
        <authorList>
            <person name="Sonnenschein E.C."/>
            <person name="Bech P.K."/>
        </authorList>
    </citation>
    <scope>NUCLEOTIDE SEQUENCE [LARGE SCALE GENOMIC DNA]</scope>
    <source>
        <strain evidence="4">S2231</strain>
        <strain evidence="1 3">S2233</strain>
    </source>
</reference>
<reference evidence="2" key="3">
    <citation type="submission" date="2019-09" db="EMBL/GenBank/DDBJ databases">
        <title>Co-occurence of chitin degradation, pigmentation and bioactivity in marine Pseudoalteromonas.</title>
        <authorList>
            <person name="Sonnenschein E.C."/>
            <person name="Bech P.K."/>
        </authorList>
    </citation>
    <scope>NUCLEOTIDE SEQUENCE</scope>
    <source>
        <strain evidence="2">S2231</strain>
    </source>
</reference>
<name>A0A5S3XHW8_9GAMM</name>
<evidence type="ECO:0000313" key="4">
    <source>
        <dbReference type="Proteomes" id="UP000307706"/>
    </source>
</evidence>
<evidence type="ECO:0000313" key="2">
    <source>
        <dbReference type="EMBL" id="TMP53284.1"/>
    </source>
</evidence>
<dbReference type="Proteomes" id="UP000307706">
    <property type="component" value="Unassembled WGS sequence"/>
</dbReference>
<gene>
    <name evidence="2" type="ORF">CWB96_21365</name>
    <name evidence="1" type="ORF">CWB97_13450</name>
</gene>
<keyword evidence="3" id="KW-1185">Reference proteome</keyword>
<protein>
    <submittedName>
        <fullName evidence="2">Uncharacterized protein</fullName>
    </submittedName>
</protein>
<sequence length="157" mass="18063">MADYKTTFDHVFRAPQTEVDIFNVDINSLGCWKTLISMGFEPDELLVLFRQQYCIEIWKQLKGELIKIQFVADLLFKASVKGYLEEILIKLQNTFSLPCSGVVCHQTLYILNDCMSSILKEWLCWSVVYLDTGNDSATATIPIPSYLFNHSTLTIRH</sequence>
<evidence type="ECO:0000313" key="3">
    <source>
        <dbReference type="Proteomes" id="UP000305730"/>
    </source>
</evidence>
<accession>A0A5S3XHW8</accession>
<dbReference type="RefSeq" id="WP_138597412.1">
    <property type="nucleotide sequence ID" value="NZ_PNCK01000047.1"/>
</dbReference>
<dbReference type="AlphaFoldDB" id="A0A5S3XHW8"/>
<organism evidence="2 4">
    <name type="scientific">Pseudoalteromonas citrea</name>
    <dbReference type="NCBI Taxonomy" id="43655"/>
    <lineage>
        <taxon>Bacteria</taxon>
        <taxon>Pseudomonadati</taxon>
        <taxon>Pseudomonadota</taxon>
        <taxon>Gammaproteobacteria</taxon>
        <taxon>Alteromonadales</taxon>
        <taxon>Pseudoalteromonadaceae</taxon>
        <taxon>Pseudoalteromonas</taxon>
    </lineage>
</organism>
<comment type="caution">
    <text evidence="2">The sequence shown here is derived from an EMBL/GenBank/DDBJ whole genome shotgun (WGS) entry which is preliminary data.</text>
</comment>
<dbReference type="Proteomes" id="UP000305730">
    <property type="component" value="Unassembled WGS sequence"/>
</dbReference>
<dbReference type="EMBL" id="PNCK01000047">
    <property type="protein sequence ID" value="TMP41768.1"/>
    <property type="molecule type" value="Genomic_DNA"/>
</dbReference>
<dbReference type="OrthoDB" id="6316219at2"/>
<dbReference type="EMBL" id="PNCL01000153">
    <property type="protein sequence ID" value="TMP53284.1"/>
    <property type="molecule type" value="Genomic_DNA"/>
</dbReference>